<proteinExistence type="predicted"/>
<sequence>MNKLFPNSRRLSENGWCQSCSHASLFLCISIGMSPGRAIACPLYCLDVDYMTCPSSGEEKLSPSCNCCLAPKNCTLHLSDGSSLYCKPHEF</sequence>
<organism evidence="1 2">
    <name type="scientific">Manihot esculenta</name>
    <name type="common">Cassava</name>
    <name type="synonym">Jatropha manihot</name>
    <dbReference type="NCBI Taxonomy" id="3983"/>
    <lineage>
        <taxon>Eukaryota</taxon>
        <taxon>Viridiplantae</taxon>
        <taxon>Streptophyta</taxon>
        <taxon>Embryophyta</taxon>
        <taxon>Tracheophyta</taxon>
        <taxon>Spermatophyta</taxon>
        <taxon>Magnoliopsida</taxon>
        <taxon>eudicotyledons</taxon>
        <taxon>Gunneridae</taxon>
        <taxon>Pentapetalae</taxon>
        <taxon>rosids</taxon>
        <taxon>fabids</taxon>
        <taxon>Malpighiales</taxon>
        <taxon>Euphorbiaceae</taxon>
        <taxon>Crotonoideae</taxon>
        <taxon>Manihoteae</taxon>
        <taxon>Manihot</taxon>
    </lineage>
</organism>
<dbReference type="EMBL" id="CM004404">
    <property type="protein sequence ID" value="KAG8633421.1"/>
    <property type="molecule type" value="Genomic_DNA"/>
</dbReference>
<reference evidence="2" key="1">
    <citation type="journal article" date="2016" name="Nat. Biotechnol.">
        <title>Sequencing wild and cultivated cassava and related species reveals extensive interspecific hybridization and genetic diversity.</title>
        <authorList>
            <person name="Bredeson J.V."/>
            <person name="Lyons J.B."/>
            <person name="Prochnik S.E."/>
            <person name="Wu G.A."/>
            <person name="Ha C.M."/>
            <person name="Edsinger-Gonzales E."/>
            <person name="Grimwood J."/>
            <person name="Schmutz J."/>
            <person name="Rabbi I.Y."/>
            <person name="Egesi C."/>
            <person name="Nauluvula P."/>
            <person name="Lebot V."/>
            <person name="Ndunguru J."/>
            <person name="Mkamilo G."/>
            <person name="Bart R.S."/>
            <person name="Setter T.L."/>
            <person name="Gleadow R.M."/>
            <person name="Kulakow P."/>
            <person name="Ferguson M.E."/>
            <person name="Rounsley S."/>
            <person name="Rokhsar D.S."/>
        </authorList>
    </citation>
    <scope>NUCLEOTIDE SEQUENCE [LARGE SCALE GENOMIC DNA]</scope>
    <source>
        <strain evidence="2">cv. AM560-2</strain>
    </source>
</reference>
<protein>
    <submittedName>
        <fullName evidence="1">Uncharacterized protein</fullName>
    </submittedName>
</protein>
<evidence type="ECO:0000313" key="1">
    <source>
        <dbReference type="EMBL" id="KAG8633421.1"/>
    </source>
</evidence>
<gene>
    <name evidence="1" type="ORF">MANES_18G103800v8</name>
</gene>
<comment type="caution">
    <text evidence="1">The sequence shown here is derived from an EMBL/GenBank/DDBJ whole genome shotgun (WGS) entry which is preliminary data.</text>
</comment>
<dbReference type="Proteomes" id="UP000091857">
    <property type="component" value="Chromosome 18"/>
</dbReference>
<keyword evidence="2" id="KW-1185">Reference proteome</keyword>
<evidence type="ECO:0000313" key="2">
    <source>
        <dbReference type="Proteomes" id="UP000091857"/>
    </source>
</evidence>
<name>A0ACB7G018_MANES</name>
<accession>A0ACB7G018</accession>